<dbReference type="InterPro" id="IPR023614">
    <property type="entry name" value="Porin_dom_sf"/>
</dbReference>
<dbReference type="Proteomes" id="UP000675121">
    <property type="component" value="Unassembled WGS sequence"/>
</dbReference>
<comment type="caution">
    <text evidence="1">The sequence shown here is derived from an EMBL/GenBank/DDBJ whole genome shotgun (WGS) entry which is preliminary data.</text>
</comment>
<dbReference type="AlphaFoldDB" id="A0A9N8QWB5"/>
<organism evidence="1 2">
    <name type="scientific">Paraburkholderia domus</name>
    <dbReference type="NCBI Taxonomy" id="2793075"/>
    <lineage>
        <taxon>Bacteria</taxon>
        <taxon>Pseudomonadati</taxon>
        <taxon>Pseudomonadota</taxon>
        <taxon>Betaproteobacteria</taxon>
        <taxon>Burkholderiales</taxon>
        <taxon>Burkholderiaceae</taxon>
        <taxon>Paraburkholderia</taxon>
    </lineage>
</organism>
<reference evidence="1" key="1">
    <citation type="submission" date="2021-02" db="EMBL/GenBank/DDBJ databases">
        <authorList>
            <person name="Vanwijnsberghe S."/>
        </authorList>
    </citation>
    <scope>NUCLEOTIDE SEQUENCE</scope>
    <source>
        <strain evidence="1">R-70211</strain>
    </source>
</reference>
<name>A0A9N8QWB5_9BURK</name>
<sequence length="162" mass="17631">MGAVYSDTRNKLYAFNTTLGYNEFLGQNLSGGAAFKARDTQIIGAAGTYSFNRQWVVHCVADTVRISSNSASTRATRTELGVDWNVTPFDTVLLGGYRTWFGGKTYTTAGLSNLYRLSVRTMLYAEATFEHAGGGTRAAMISLAPSSGSEQASLRIGMQHWF</sequence>
<accession>A0A9N8QWB5</accession>
<evidence type="ECO:0008006" key="3">
    <source>
        <dbReference type="Google" id="ProtNLM"/>
    </source>
</evidence>
<dbReference type="Gene3D" id="2.40.160.10">
    <property type="entry name" value="Porin"/>
    <property type="match status" value="1"/>
</dbReference>
<evidence type="ECO:0000313" key="1">
    <source>
        <dbReference type="EMBL" id="CAE6889279.1"/>
    </source>
</evidence>
<dbReference type="EMBL" id="CAJNAS010000006">
    <property type="protein sequence ID" value="CAE6889279.1"/>
    <property type="molecule type" value="Genomic_DNA"/>
</dbReference>
<gene>
    <name evidence="1" type="ORF">R70211_02607</name>
</gene>
<proteinExistence type="predicted"/>
<keyword evidence="2" id="KW-1185">Reference proteome</keyword>
<protein>
    <recommendedName>
        <fullName evidence="3">Porin</fullName>
    </recommendedName>
</protein>
<dbReference type="RefSeq" id="WP_236060935.1">
    <property type="nucleotide sequence ID" value="NZ_CAJNAS010000006.1"/>
</dbReference>
<evidence type="ECO:0000313" key="2">
    <source>
        <dbReference type="Proteomes" id="UP000675121"/>
    </source>
</evidence>
<dbReference type="SUPFAM" id="SSF56935">
    <property type="entry name" value="Porins"/>
    <property type="match status" value="1"/>
</dbReference>